<evidence type="ECO:0000313" key="1">
    <source>
        <dbReference type="EMBL" id="KAI4319325.1"/>
    </source>
</evidence>
<name>A0ACB9M9H6_9MYRT</name>
<evidence type="ECO:0000313" key="2">
    <source>
        <dbReference type="Proteomes" id="UP001057402"/>
    </source>
</evidence>
<proteinExistence type="predicted"/>
<gene>
    <name evidence="1" type="ORF">MLD38_032934</name>
</gene>
<comment type="caution">
    <text evidence="1">The sequence shown here is derived from an EMBL/GenBank/DDBJ whole genome shotgun (WGS) entry which is preliminary data.</text>
</comment>
<protein>
    <submittedName>
        <fullName evidence="1">Uncharacterized protein</fullName>
    </submittedName>
</protein>
<keyword evidence="2" id="KW-1185">Reference proteome</keyword>
<organism evidence="1 2">
    <name type="scientific">Melastoma candidum</name>
    <dbReference type="NCBI Taxonomy" id="119954"/>
    <lineage>
        <taxon>Eukaryota</taxon>
        <taxon>Viridiplantae</taxon>
        <taxon>Streptophyta</taxon>
        <taxon>Embryophyta</taxon>
        <taxon>Tracheophyta</taxon>
        <taxon>Spermatophyta</taxon>
        <taxon>Magnoliopsida</taxon>
        <taxon>eudicotyledons</taxon>
        <taxon>Gunneridae</taxon>
        <taxon>Pentapetalae</taxon>
        <taxon>rosids</taxon>
        <taxon>malvids</taxon>
        <taxon>Myrtales</taxon>
        <taxon>Melastomataceae</taxon>
        <taxon>Melastomatoideae</taxon>
        <taxon>Melastomateae</taxon>
        <taxon>Melastoma</taxon>
    </lineage>
</organism>
<dbReference type="Proteomes" id="UP001057402">
    <property type="component" value="Chromosome 10"/>
</dbReference>
<accession>A0ACB9M9H6</accession>
<sequence>MSQKAADEAVGNGTAGLQDGRTDVPATPDLDSEEIPDSFTCCVCLDLLYKPVLLSCGHMSCFWCVHKSMSSFHESQCPICRHPYIHFPSICPMLHFLLLKMYPGTYVKREKQIQEEEKKIRISSPQLDAQLWISYGNEHLTGGNLSQSPPTNQGLNVGPSPDVDSQPSTSFILAVPEETARVDHNSFPQALTEGSQPRDLPEKEPTDCQNKVSITDVQCGSCKQLLFRPVALNCGHVFCKCCIPEAVPEKFECPLCHSLHPGDSPKVCLALDQFLEEEFSDEYASRKSAARSNDITPKIKSPKTGNDKAVKDTTRNPSGWADPFKTHYGVGCDYCGMYPIVGDRYKCQDCEEKIGFDLCGDCCNSRCMLPGRFNQQHKPEHKFKLIKLDAMRRSMTWFLTGRPPVGSSANAVLPGESAGNPVASRASDDAQEEEDDDDDDDENVEFPFHIGIAVVEDEDEESEEEESPSG</sequence>
<reference evidence="2" key="1">
    <citation type="journal article" date="2023" name="Front. Plant Sci.">
        <title>Chromosomal-level genome assembly of Melastoma candidum provides insights into trichome evolution.</title>
        <authorList>
            <person name="Zhong Y."/>
            <person name="Wu W."/>
            <person name="Sun C."/>
            <person name="Zou P."/>
            <person name="Liu Y."/>
            <person name="Dai S."/>
            <person name="Zhou R."/>
        </authorList>
    </citation>
    <scope>NUCLEOTIDE SEQUENCE [LARGE SCALE GENOMIC DNA]</scope>
</reference>
<dbReference type="EMBL" id="CM042889">
    <property type="protein sequence ID" value="KAI4319325.1"/>
    <property type="molecule type" value="Genomic_DNA"/>
</dbReference>